<evidence type="ECO:0000256" key="3">
    <source>
        <dbReference type="ARBA" id="ARBA00022759"/>
    </source>
</evidence>
<organism evidence="7 8">
    <name type="scientific">Frigoriglobus tundricola</name>
    <dbReference type="NCBI Taxonomy" id="2774151"/>
    <lineage>
        <taxon>Bacteria</taxon>
        <taxon>Pseudomonadati</taxon>
        <taxon>Planctomycetota</taxon>
        <taxon>Planctomycetia</taxon>
        <taxon>Gemmatales</taxon>
        <taxon>Gemmataceae</taxon>
        <taxon>Frigoriglobus</taxon>
    </lineage>
</organism>
<dbReference type="InterPro" id="IPR008947">
    <property type="entry name" value="PLipase_C/P1_nuclease_dom_sf"/>
</dbReference>
<dbReference type="InterPro" id="IPR003154">
    <property type="entry name" value="S1/P1nuclease"/>
</dbReference>
<sequence length="289" mass="32596">MNRRRLVVLVAVLVAGGLLGGFAAGWWSGGHETIAEAAAARLPDDVPAFYRNGGKHLAHFAVDPDRWKNRDLNFLRREEEGNHYLDAEDLDGKELPATHRYDAMKMIYIDLKKEPNKVGMLPYAIMEYYEKLVVGFADYRKGPTNTSIPMKCLVHGGTLAHYTGDAAMPLHTTRDFDGRNQPDGTVKQKGIHAKIDAFPEKNKLTPEEVCRGLEARKIDDVWAHINKFLAESHTHIPKCYEFDAAGAFEKPTEESRAFILARVRAGTQLTLDLWYTAWVRSEKLKTGFQ</sequence>
<evidence type="ECO:0000256" key="5">
    <source>
        <dbReference type="ARBA" id="ARBA00023157"/>
    </source>
</evidence>
<gene>
    <name evidence="7" type="ORF">FTUN_6792</name>
</gene>
<dbReference type="KEGG" id="ftj:FTUN_6792"/>
<keyword evidence="4" id="KW-0378">Hydrolase</keyword>
<evidence type="ECO:0000256" key="4">
    <source>
        <dbReference type="ARBA" id="ARBA00022801"/>
    </source>
</evidence>
<reference evidence="8" key="1">
    <citation type="submission" date="2020-05" db="EMBL/GenBank/DDBJ databases">
        <title>Frigoriglobus tundricola gen. nov., sp. nov., a psychrotolerant cellulolytic planctomycete of the family Gemmataceae with two divergent copies of 16S rRNA gene.</title>
        <authorList>
            <person name="Kulichevskaya I.S."/>
            <person name="Ivanova A.A."/>
            <person name="Naumoff D.G."/>
            <person name="Beletsky A.V."/>
            <person name="Rijpstra W.I.C."/>
            <person name="Sinninghe Damste J.S."/>
            <person name="Mardanov A.V."/>
            <person name="Ravin N.V."/>
            <person name="Dedysh S.N."/>
        </authorList>
    </citation>
    <scope>NUCLEOTIDE SEQUENCE [LARGE SCALE GENOMIC DNA]</scope>
    <source>
        <strain evidence="8">PL17</strain>
    </source>
</reference>
<evidence type="ECO:0000313" key="8">
    <source>
        <dbReference type="Proteomes" id="UP000503447"/>
    </source>
</evidence>
<dbReference type="EMBL" id="CP053452">
    <property type="protein sequence ID" value="QJW99192.1"/>
    <property type="molecule type" value="Genomic_DNA"/>
</dbReference>
<keyword evidence="8" id="KW-1185">Reference proteome</keyword>
<protein>
    <recommendedName>
        <fullName evidence="9">S1/P1 Nuclease</fullName>
    </recommendedName>
</protein>
<evidence type="ECO:0000256" key="2">
    <source>
        <dbReference type="ARBA" id="ARBA00022723"/>
    </source>
</evidence>
<name>A0A6M5Z207_9BACT</name>
<evidence type="ECO:0000313" key="7">
    <source>
        <dbReference type="EMBL" id="QJW99192.1"/>
    </source>
</evidence>
<keyword evidence="6" id="KW-0325">Glycoprotein</keyword>
<proteinExistence type="predicted"/>
<dbReference type="SUPFAM" id="SSF48537">
    <property type="entry name" value="Phospholipase C/P1 nuclease"/>
    <property type="match status" value="1"/>
</dbReference>
<dbReference type="RefSeq" id="WP_171474203.1">
    <property type="nucleotide sequence ID" value="NZ_CP053452.2"/>
</dbReference>
<accession>A0A6M5Z207</accession>
<evidence type="ECO:0000256" key="6">
    <source>
        <dbReference type="ARBA" id="ARBA00023180"/>
    </source>
</evidence>
<dbReference type="Pfam" id="PF02265">
    <property type="entry name" value="S1-P1_nuclease"/>
    <property type="match status" value="1"/>
</dbReference>
<evidence type="ECO:0008006" key="9">
    <source>
        <dbReference type="Google" id="ProtNLM"/>
    </source>
</evidence>
<keyword evidence="1" id="KW-0540">Nuclease</keyword>
<dbReference type="AlphaFoldDB" id="A0A6M5Z207"/>
<evidence type="ECO:0000256" key="1">
    <source>
        <dbReference type="ARBA" id="ARBA00022722"/>
    </source>
</evidence>
<dbReference type="GO" id="GO:0016788">
    <property type="term" value="F:hydrolase activity, acting on ester bonds"/>
    <property type="evidence" value="ECO:0007669"/>
    <property type="project" value="InterPro"/>
</dbReference>
<dbReference type="Proteomes" id="UP000503447">
    <property type="component" value="Chromosome"/>
</dbReference>
<keyword evidence="5" id="KW-1015">Disulfide bond</keyword>
<dbReference type="Gene3D" id="1.10.575.10">
    <property type="entry name" value="P1 Nuclease"/>
    <property type="match status" value="1"/>
</dbReference>
<keyword evidence="3" id="KW-0255">Endonuclease</keyword>
<keyword evidence="2" id="KW-0479">Metal-binding</keyword>